<accession>A0A0E3SK71</accession>
<organism evidence="1 2">
    <name type="scientific">Methanosarcina barkeri 3</name>
    <dbReference type="NCBI Taxonomy" id="1434107"/>
    <lineage>
        <taxon>Archaea</taxon>
        <taxon>Methanobacteriati</taxon>
        <taxon>Methanobacteriota</taxon>
        <taxon>Stenosarchaea group</taxon>
        <taxon>Methanomicrobia</taxon>
        <taxon>Methanosarcinales</taxon>
        <taxon>Methanosarcinaceae</taxon>
        <taxon>Methanosarcina</taxon>
    </lineage>
</organism>
<reference evidence="1" key="1">
    <citation type="submission" date="2014-07" db="EMBL/GenBank/DDBJ databases">
        <title>Methanogenic archaea and the global carbon cycle.</title>
        <authorList>
            <person name="Henriksen J.R."/>
            <person name="Luke J."/>
            <person name="Reinhart S."/>
            <person name="Benedict M.N."/>
            <person name="Youngblut N.D."/>
            <person name="Metcalf M.E."/>
            <person name="Whitaker R.J."/>
            <person name="Metcalf W.W."/>
        </authorList>
    </citation>
    <scope>NUCLEOTIDE SEQUENCE [LARGE SCALE GENOMIC DNA]</scope>
    <source>
        <strain evidence="1">3</strain>
    </source>
</reference>
<protein>
    <recommendedName>
        <fullName evidence="3">Sugar O-methyltransferase</fullName>
    </recommendedName>
</protein>
<dbReference type="HOGENOM" id="CLU_1033678_0_0_2"/>
<evidence type="ECO:0000313" key="2">
    <source>
        <dbReference type="Proteomes" id="UP000033066"/>
    </source>
</evidence>
<dbReference type="NCBIfam" id="TIGR04371">
    <property type="entry name" value="methyltran_NanM"/>
    <property type="match status" value="1"/>
</dbReference>
<evidence type="ECO:0000313" key="1">
    <source>
        <dbReference type="EMBL" id="AKB82136.1"/>
    </source>
</evidence>
<dbReference type="OrthoDB" id="372455at2157"/>
<gene>
    <name evidence="1" type="ORF">MSBR3_1558</name>
</gene>
<proteinExistence type="predicted"/>
<dbReference type="PATRIC" id="fig|1434107.4.peg.2020"/>
<name>A0A0E3SK71_METBA</name>
<dbReference type="SUPFAM" id="SSF53335">
    <property type="entry name" value="S-adenosyl-L-methionine-dependent methyltransferases"/>
    <property type="match status" value="1"/>
</dbReference>
<dbReference type="InterPro" id="IPR029063">
    <property type="entry name" value="SAM-dependent_MTases_sf"/>
</dbReference>
<dbReference type="InterPro" id="IPR030807">
    <property type="entry name" value="Methyltran_NanM"/>
</dbReference>
<dbReference type="EMBL" id="CP009517">
    <property type="protein sequence ID" value="AKB82136.1"/>
    <property type="molecule type" value="Genomic_DNA"/>
</dbReference>
<dbReference type="AlphaFoldDB" id="A0A0E3SK71"/>
<keyword evidence="2" id="KW-1185">Reference proteome</keyword>
<dbReference type="KEGG" id="mbak:MSBR3_1558"/>
<evidence type="ECO:0008006" key="3">
    <source>
        <dbReference type="Google" id="ProtNLM"/>
    </source>
</evidence>
<dbReference type="Gene3D" id="3.40.50.150">
    <property type="entry name" value="Vaccinia Virus protein VP39"/>
    <property type="match status" value="1"/>
</dbReference>
<dbReference type="Proteomes" id="UP000033066">
    <property type="component" value="Chromosome"/>
</dbReference>
<sequence>MVQYNNMKHLMENLRVKTNIPLNLVKKVPRKVITSLSDDQVYPQSCLKASNDYKFFVNFRRDPIYNRVLEHVSYGQGSEYLKLLYDRNDAEILYSISSFKKNDLYGNPRMYEYHKIGMISPTTLRYIKVLSDLKMHFQTLNNFNICEIGVGYGGQCRIINAFYKPATYCLVDIKPALDLAQRFLDNYIIPSTLSYKTMNELDKKNYDLVISNYAFTELPRVIQDVYLNKVILNSKRGYITYNEITPEEFNSYKANELIKIIPGSIILKEEPLTDPKNCIIIWG</sequence>